<keyword evidence="3" id="KW-1185">Reference proteome</keyword>
<protein>
    <submittedName>
        <fullName evidence="2">Uncharacterized protein</fullName>
    </submittedName>
</protein>
<dbReference type="EMBL" id="JAPMOS010000033">
    <property type="protein sequence ID" value="KAJ4458192.1"/>
    <property type="molecule type" value="Genomic_DNA"/>
</dbReference>
<feature type="region of interest" description="Disordered" evidence="1">
    <location>
        <begin position="57"/>
        <end position="81"/>
    </location>
</feature>
<proteinExistence type="predicted"/>
<name>A0ABQ8UKG0_9EUKA</name>
<comment type="caution">
    <text evidence="2">The sequence shown here is derived from an EMBL/GenBank/DDBJ whole genome shotgun (WGS) entry which is preliminary data.</text>
</comment>
<evidence type="ECO:0000313" key="2">
    <source>
        <dbReference type="EMBL" id="KAJ4458192.1"/>
    </source>
</evidence>
<gene>
    <name evidence="2" type="ORF">PAPYR_6154</name>
</gene>
<dbReference type="Proteomes" id="UP001141327">
    <property type="component" value="Unassembled WGS sequence"/>
</dbReference>
<evidence type="ECO:0000313" key="3">
    <source>
        <dbReference type="Proteomes" id="UP001141327"/>
    </source>
</evidence>
<sequence length="187" mass="21577">MKRVSFFSGKFQVLRAFPETASYELGQLDKQAPKKKKQPKFSTFSHELMYRSNYRDADRDSHGHYEHEHGHEHHEHHSHYHYEPPPAHEHHIAVVDSREFEKVQKATDRPVAPESEAIRSRRVALEEKARAWQLTLGDVDDYEDEAREEAGERPISPTTLQSIRELRAQAIAQLQASIHGGGRGIGR</sequence>
<accession>A0ABQ8UKG0</accession>
<reference evidence="2" key="1">
    <citation type="journal article" date="2022" name="bioRxiv">
        <title>Genomics of Preaxostyla Flagellates Illuminates Evolutionary Transitions and the Path Towards Mitochondrial Loss.</title>
        <authorList>
            <person name="Novak L.V.F."/>
            <person name="Treitli S.C."/>
            <person name="Pyrih J."/>
            <person name="Halakuc P."/>
            <person name="Pipaliya S.V."/>
            <person name="Vacek V."/>
            <person name="Brzon O."/>
            <person name="Soukal P."/>
            <person name="Eme L."/>
            <person name="Dacks J.B."/>
            <person name="Karnkowska A."/>
            <person name="Elias M."/>
            <person name="Hampl V."/>
        </authorList>
    </citation>
    <scope>NUCLEOTIDE SEQUENCE</scope>
    <source>
        <strain evidence="2">RCP-MX</strain>
    </source>
</reference>
<organism evidence="2 3">
    <name type="scientific">Paratrimastix pyriformis</name>
    <dbReference type="NCBI Taxonomy" id="342808"/>
    <lineage>
        <taxon>Eukaryota</taxon>
        <taxon>Metamonada</taxon>
        <taxon>Preaxostyla</taxon>
        <taxon>Paratrimastigidae</taxon>
        <taxon>Paratrimastix</taxon>
    </lineage>
</organism>
<evidence type="ECO:0000256" key="1">
    <source>
        <dbReference type="SAM" id="MobiDB-lite"/>
    </source>
</evidence>